<dbReference type="SUPFAM" id="SSF56281">
    <property type="entry name" value="Metallo-hydrolase/oxidoreductase"/>
    <property type="match status" value="1"/>
</dbReference>
<dbReference type="InterPro" id="IPR036866">
    <property type="entry name" value="RibonucZ/Hydroxyglut_hydro"/>
</dbReference>
<dbReference type="Gene3D" id="3.60.15.10">
    <property type="entry name" value="Ribonuclease Z/Hydroxyacylglutathione hydrolase-like"/>
    <property type="match status" value="1"/>
</dbReference>
<dbReference type="CDD" id="cd16295">
    <property type="entry name" value="TTHA0252-CPSF-like_MBL-fold"/>
    <property type="match status" value="1"/>
</dbReference>
<comment type="caution">
    <text evidence="4">The sequence shown here is derived from an EMBL/GenBank/DDBJ whole genome shotgun (WGS) entry which is preliminary data.</text>
</comment>
<dbReference type="InterPro" id="IPR001279">
    <property type="entry name" value="Metallo-B-lactamas"/>
</dbReference>
<feature type="domain" description="Metallo-beta-lactamase" evidence="2">
    <location>
        <begin position="13"/>
        <end position="216"/>
    </location>
</feature>
<evidence type="ECO:0000256" key="1">
    <source>
        <dbReference type="ARBA" id="ARBA00022801"/>
    </source>
</evidence>
<dbReference type="Pfam" id="PF10996">
    <property type="entry name" value="Beta-Casp"/>
    <property type="match status" value="1"/>
</dbReference>
<reference evidence="4 5" key="2">
    <citation type="submission" date="2017-10" db="EMBL/GenBank/DDBJ databases">
        <authorList>
            <person name="Banno H."/>
            <person name="Chua N.-H."/>
        </authorList>
    </citation>
    <scope>NUCLEOTIDE SEQUENCE [LARGE SCALE GENOMIC DNA]</scope>
    <source>
        <strain evidence="4 5">JK623</strain>
    </source>
</reference>
<organism evidence="4 5">
    <name type="scientific">Agathobacter ruminis</name>
    <dbReference type="NCBI Taxonomy" id="1712665"/>
    <lineage>
        <taxon>Bacteria</taxon>
        <taxon>Bacillati</taxon>
        <taxon>Bacillota</taxon>
        <taxon>Clostridia</taxon>
        <taxon>Lachnospirales</taxon>
        <taxon>Lachnospiraceae</taxon>
        <taxon>Agathobacter</taxon>
    </lineage>
</organism>
<feature type="domain" description="Beta-Casp" evidence="3">
    <location>
        <begin position="250"/>
        <end position="379"/>
    </location>
</feature>
<dbReference type="PANTHER" id="PTHR11203:SF37">
    <property type="entry name" value="INTEGRATOR COMPLEX SUBUNIT 11"/>
    <property type="match status" value="1"/>
</dbReference>
<evidence type="ECO:0000259" key="3">
    <source>
        <dbReference type="SMART" id="SM01027"/>
    </source>
</evidence>
<evidence type="ECO:0000313" key="5">
    <source>
        <dbReference type="Proteomes" id="UP000224563"/>
    </source>
</evidence>
<dbReference type="InterPro" id="IPR011108">
    <property type="entry name" value="RMMBL"/>
</dbReference>
<dbReference type="Pfam" id="PF07521">
    <property type="entry name" value="RMMBL"/>
    <property type="match status" value="1"/>
</dbReference>
<accession>A0A2G3DZS9</accession>
<dbReference type="Gene3D" id="3.40.50.10890">
    <property type="match status" value="1"/>
</dbReference>
<keyword evidence="1 4" id="KW-0378">Hydrolase</keyword>
<dbReference type="InterPro" id="IPR022712">
    <property type="entry name" value="Beta_Casp"/>
</dbReference>
<dbReference type="SMART" id="SM00849">
    <property type="entry name" value="Lactamase_B"/>
    <property type="match status" value="1"/>
</dbReference>
<dbReference type="GO" id="GO:0004521">
    <property type="term" value="F:RNA endonuclease activity"/>
    <property type="evidence" value="ECO:0007669"/>
    <property type="project" value="TreeGrafter"/>
</dbReference>
<proteinExistence type="predicted"/>
<sequence>MVLEFLGADREVTGSCHYLTFEDKHFVVDCGMEQGADLYVNQEIPVNPSLLDYVFVTHAHIDHSGLIPLLYKNGFRGKIFATKATTELCHIMLKDSAHIQEFEAEWRNRKARRSGAEEIVPMYTVEDATAVMEQFVPVDYHARINICEGLDVRFVDAGHLLGSSSIEIWITEGGQTRKLLFSGDIGNGNRPLIKDPEYVTEADYVIMESTYGNRIHETPPDYAVELAKVMNATFTRGGNLVIPAFSVGRTQEMLYFIRRIKTEGLLNEFPNFEVYVDSPLSAEATNVFHSNVRDCFNEQALELERKGINPLQFPGLRISVTSDDSRNINFDPNPKVILSASGMCEAGRIRHHLKHNLWRPECTILFVGYQVPGTLGYHLLDGAKKVRLFGEEIEVRANIVKLPGISGHADRNHLTTWISKVEHPQKVFVVHGEEETAVSFADHVRAELGLDSYAPYSGDAFDLITGAQIREGSREYVVKKQEQKRIYSTKNSVYYRLESEGERLNAVIKKCQGMANKDLAKFADQIHALAEKWDR</sequence>
<gene>
    <name evidence="4" type="ORF">CSX02_12500</name>
</gene>
<dbReference type="SMART" id="SM01027">
    <property type="entry name" value="Beta-Casp"/>
    <property type="match status" value="1"/>
</dbReference>
<dbReference type="PANTHER" id="PTHR11203">
    <property type="entry name" value="CLEAVAGE AND POLYADENYLATION SPECIFICITY FACTOR FAMILY MEMBER"/>
    <property type="match status" value="1"/>
</dbReference>
<dbReference type="Proteomes" id="UP000224563">
    <property type="component" value="Unassembled WGS sequence"/>
</dbReference>
<dbReference type="Pfam" id="PF00753">
    <property type="entry name" value="Lactamase_B"/>
    <property type="match status" value="1"/>
</dbReference>
<protein>
    <submittedName>
        <fullName evidence="4">MBL fold hydrolase</fullName>
    </submittedName>
</protein>
<dbReference type="GO" id="GO:0016787">
    <property type="term" value="F:hydrolase activity"/>
    <property type="evidence" value="ECO:0007669"/>
    <property type="project" value="UniProtKB-KW"/>
</dbReference>
<dbReference type="InterPro" id="IPR050698">
    <property type="entry name" value="MBL"/>
</dbReference>
<name>A0A2G3DZS9_9FIRM</name>
<reference evidence="4 5" key="1">
    <citation type="submission" date="2017-10" db="EMBL/GenBank/DDBJ databases">
        <title>Resolving the taxonomy of Roseburia spp., Eubacterium rectale and Agathobacter spp. through phylogenomic analysis.</title>
        <authorList>
            <person name="Sheridan P.O."/>
            <person name="Walker A.W."/>
            <person name="Duncan S.H."/>
            <person name="Scott K.P."/>
            <person name="Toole P.W.O."/>
            <person name="Luis P."/>
            <person name="Flint H.J."/>
        </authorList>
    </citation>
    <scope>NUCLEOTIDE SEQUENCE [LARGE SCALE GENOMIC DNA]</scope>
    <source>
        <strain evidence="4 5">JK623</strain>
    </source>
</reference>
<dbReference type="EMBL" id="PDYG01000134">
    <property type="protein sequence ID" value="PHU36395.1"/>
    <property type="molecule type" value="Genomic_DNA"/>
</dbReference>
<dbReference type="RefSeq" id="WP_099386926.1">
    <property type="nucleotide sequence ID" value="NZ_JANSWH010000041.1"/>
</dbReference>
<keyword evidence="5" id="KW-1185">Reference proteome</keyword>
<dbReference type="AlphaFoldDB" id="A0A2G3DZS9"/>
<evidence type="ECO:0000259" key="2">
    <source>
        <dbReference type="SMART" id="SM00849"/>
    </source>
</evidence>
<evidence type="ECO:0000313" key="4">
    <source>
        <dbReference type="EMBL" id="PHU36395.1"/>
    </source>
</evidence>